<dbReference type="InterPro" id="IPR032675">
    <property type="entry name" value="LRR_dom_sf"/>
</dbReference>
<dbReference type="Gene3D" id="3.80.10.10">
    <property type="entry name" value="Ribonuclease Inhibitor"/>
    <property type="match status" value="1"/>
</dbReference>
<dbReference type="Pfam" id="PF00560">
    <property type="entry name" value="LRR_1"/>
    <property type="match status" value="1"/>
</dbReference>
<dbReference type="PANTHER" id="PTHR47410:SF4">
    <property type="entry name" value="TOLL-LIKE RECEPTOR 9"/>
    <property type="match status" value="1"/>
</dbReference>
<name>C8C3P0_EPICO</name>
<keyword evidence="6 17" id="KW-0732">Signal</keyword>
<feature type="signal peptide" evidence="17">
    <location>
        <begin position="1"/>
        <end position="19"/>
    </location>
</feature>
<evidence type="ECO:0000256" key="1">
    <source>
        <dbReference type="ARBA" id="ARBA00004177"/>
    </source>
</evidence>
<dbReference type="GO" id="GO:0045087">
    <property type="term" value="P:innate immune response"/>
    <property type="evidence" value="ECO:0007669"/>
    <property type="project" value="UniProtKB-KW"/>
</dbReference>
<dbReference type="PANTHER" id="PTHR47410">
    <property type="entry name" value="TOLL-LIKE RECEPTOR 7-RELATED"/>
    <property type="match status" value="1"/>
</dbReference>
<dbReference type="GO" id="GO:0032755">
    <property type="term" value="P:positive regulation of interleukin-6 production"/>
    <property type="evidence" value="ECO:0007669"/>
    <property type="project" value="TreeGrafter"/>
</dbReference>
<evidence type="ECO:0000313" key="19">
    <source>
        <dbReference type="EMBL" id="ACV04893.1"/>
    </source>
</evidence>
<reference evidence="19" key="1">
    <citation type="submission" date="2009-07" db="EMBL/GenBank/DDBJ databases">
        <title>Molecular cloning and characterization of toll-like receptor 9 in orange-spotted grouper (Epinephelus coioides).</title>
        <authorList>
            <person name="Chen N.-Y."/>
            <person name="Chuang H.-C."/>
            <person name="Ruan Y.-H."/>
            <person name="Nagarajan G."/>
            <person name="Lin Y.-S."/>
            <person name="Ji T.-L."/>
            <person name="Chiou P.P."/>
        </authorList>
    </citation>
    <scope>NUCLEOTIDE SEQUENCE</scope>
</reference>
<evidence type="ECO:0000256" key="9">
    <source>
        <dbReference type="ARBA" id="ARBA00022859"/>
    </source>
</evidence>
<dbReference type="GO" id="GO:0038187">
    <property type="term" value="F:pattern recognition receptor activity"/>
    <property type="evidence" value="ECO:0007669"/>
    <property type="project" value="TreeGrafter"/>
</dbReference>
<dbReference type="GO" id="GO:0007249">
    <property type="term" value="P:canonical NF-kappaB signal transduction"/>
    <property type="evidence" value="ECO:0007669"/>
    <property type="project" value="TreeGrafter"/>
</dbReference>
<evidence type="ECO:0000256" key="10">
    <source>
        <dbReference type="ARBA" id="ARBA00022989"/>
    </source>
</evidence>
<evidence type="ECO:0000256" key="17">
    <source>
        <dbReference type="SAM" id="SignalP"/>
    </source>
</evidence>
<dbReference type="SMART" id="SM00365">
    <property type="entry name" value="LRR_SD22"/>
    <property type="match status" value="7"/>
</dbReference>
<keyword evidence="9" id="KW-0391">Immunity</keyword>
<dbReference type="GO" id="GO:1902533">
    <property type="term" value="P:positive regulation of intracellular signal transduction"/>
    <property type="evidence" value="ECO:0007669"/>
    <property type="project" value="UniProtKB-ARBA"/>
</dbReference>
<comment type="subcellular location">
    <subcellularLocation>
        <location evidence="15">Endomembrane system</location>
        <topology evidence="15">Single-pass type I membrane protein</topology>
    </subcellularLocation>
    <subcellularLocation>
        <location evidence="1">Endosome</location>
    </subcellularLocation>
</comment>
<keyword evidence="10 16" id="KW-1133">Transmembrane helix</keyword>
<evidence type="ECO:0000256" key="6">
    <source>
        <dbReference type="ARBA" id="ARBA00022729"/>
    </source>
</evidence>
<evidence type="ECO:0000256" key="4">
    <source>
        <dbReference type="ARBA" id="ARBA00022614"/>
    </source>
</evidence>
<dbReference type="Pfam" id="PF13855">
    <property type="entry name" value="LRR_8"/>
    <property type="match status" value="2"/>
</dbReference>
<evidence type="ECO:0000256" key="16">
    <source>
        <dbReference type="SAM" id="Phobius"/>
    </source>
</evidence>
<dbReference type="EMBL" id="GQ358201">
    <property type="protein sequence ID" value="ACV04893.1"/>
    <property type="molecule type" value="mRNA"/>
</dbReference>
<evidence type="ECO:0000256" key="15">
    <source>
        <dbReference type="ARBA" id="ARBA00046288"/>
    </source>
</evidence>
<dbReference type="GO" id="GO:0002224">
    <property type="term" value="P:toll-like receptor signaling pathway"/>
    <property type="evidence" value="ECO:0007669"/>
    <property type="project" value="TreeGrafter"/>
</dbReference>
<dbReference type="GO" id="GO:0005886">
    <property type="term" value="C:plasma membrane"/>
    <property type="evidence" value="ECO:0007669"/>
    <property type="project" value="TreeGrafter"/>
</dbReference>
<keyword evidence="13" id="KW-0325">Glycoprotein</keyword>
<comment type="similarity">
    <text evidence="2">Belongs to the Toll-like receptor family.</text>
</comment>
<dbReference type="SUPFAM" id="SSF52200">
    <property type="entry name" value="Toll/Interleukin receptor TIR domain"/>
    <property type="match status" value="1"/>
</dbReference>
<evidence type="ECO:0000256" key="7">
    <source>
        <dbReference type="ARBA" id="ARBA00022737"/>
    </source>
</evidence>
<keyword evidence="7" id="KW-0677">Repeat</keyword>
<evidence type="ECO:0000256" key="5">
    <source>
        <dbReference type="ARBA" id="ARBA00022692"/>
    </source>
</evidence>
<dbReference type="PROSITE" id="PS50104">
    <property type="entry name" value="TIR"/>
    <property type="match status" value="1"/>
</dbReference>
<accession>C8C3P0</accession>
<protein>
    <submittedName>
        <fullName evidence="19">Toll-like receptor 9 isoform A</fullName>
    </submittedName>
</protein>
<keyword evidence="4" id="KW-0433">Leucine-rich repeat</keyword>
<dbReference type="InterPro" id="IPR035897">
    <property type="entry name" value="Toll_tir_struct_dom_sf"/>
</dbReference>
<organism evidence="19">
    <name type="scientific">Epinephelus coioides</name>
    <name type="common">Orange-spotted grouper</name>
    <name type="synonym">Epinephelus nebulosus</name>
    <dbReference type="NCBI Taxonomy" id="94232"/>
    <lineage>
        <taxon>Eukaryota</taxon>
        <taxon>Metazoa</taxon>
        <taxon>Chordata</taxon>
        <taxon>Craniata</taxon>
        <taxon>Vertebrata</taxon>
        <taxon>Euteleostomi</taxon>
        <taxon>Actinopterygii</taxon>
        <taxon>Neopterygii</taxon>
        <taxon>Teleostei</taxon>
        <taxon>Neoteleostei</taxon>
        <taxon>Acanthomorphata</taxon>
        <taxon>Eupercaria</taxon>
        <taxon>Perciformes</taxon>
        <taxon>Serranoidei</taxon>
        <taxon>Serranidae</taxon>
        <taxon>Epinephelinae</taxon>
        <taxon>Epinephelini</taxon>
        <taxon>Epinephelus</taxon>
    </lineage>
</organism>
<dbReference type="GO" id="GO:0051607">
    <property type="term" value="P:defense response to virus"/>
    <property type="evidence" value="ECO:0007669"/>
    <property type="project" value="TreeGrafter"/>
</dbReference>
<evidence type="ECO:0000256" key="3">
    <source>
        <dbReference type="ARBA" id="ARBA00022588"/>
    </source>
</evidence>
<dbReference type="GO" id="GO:0006954">
    <property type="term" value="P:inflammatory response"/>
    <property type="evidence" value="ECO:0007669"/>
    <property type="project" value="UniProtKB-KW"/>
</dbReference>
<evidence type="ECO:0000259" key="18">
    <source>
        <dbReference type="PROSITE" id="PS50104"/>
    </source>
</evidence>
<feature type="transmembrane region" description="Helical" evidence="16">
    <location>
        <begin position="842"/>
        <end position="864"/>
    </location>
</feature>
<dbReference type="SMART" id="SM00255">
    <property type="entry name" value="TIR"/>
    <property type="match status" value="1"/>
</dbReference>
<proteinExistence type="evidence at transcript level"/>
<keyword evidence="14" id="KW-0395">Inflammatory response</keyword>
<keyword evidence="12 19" id="KW-0675">Receptor</keyword>
<dbReference type="SMART" id="SM00364">
    <property type="entry name" value="LRR_BAC"/>
    <property type="match status" value="9"/>
</dbReference>
<feature type="chain" id="PRO_5002987701" evidence="17">
    <location>
        <begin position="20"/>
        <end position="1061"/>
    </location>
</feature>
<evidence type="ECO:0000256" key="2">
    <source>
        <dbReference type="ARBA" id="ARBA00009634"/>
    </source>
</evidence>
<dbReference type="InterPro" id="IPR001611">
    <property type="entry name" value="Leu-rich_rpt"/>
</dbReference>
<dbReference type="PROSITE" id="PS51450">
    <property type="entry name" value="LRR"/>
    <property type="match status" value="3"/>
</dbReference>
<keyword evidence="3" id="KW-0399">Innate immunity</keyword>
<evidence type="ECO:0000256" key="14">
    <source>
        <dbReference type="ARBA" id="ARBA00023198"/>
    </source>
</evidence>
<dbReference type="SMART" id="SM00082">
    <property type="entry name" value="LRRCT"/>
    <property type="match status" value="1"/>
</dbReference>
<keyword evidence="5 16" id="KW-0812">Transmembrane</keyword>
<dbReference type="SMART" id="SM00369">
    <property type="entry name" value="LRR_TYP"/>
    <property type="match status" value="13"/>
</dbReference>
<dbReference type="Pfam" id="PF01582">
    <property type="entry name" value="TIR"/>
    <property type="match status" value="1"/>
</dbReference>
<evidence type="ECO:0000256" key="8">
    <source>
        <dbReference type="ARBA" id="ARBA00022753"/>
    </source>
</evidence>
<evidence type="ECO:0000256" key="11">
    <source>
        <dbReference type="ARBA" id="ARBA00023136"/>
    </source>
</evidence>
<dbReference type="InterPro" id="IPR000483">
    <property type="entry name" value="Cys-rich_flank_reg_C"/>
</dbReference>
<sequence length="1061" mass="121958">MAMLKSILILCQFLPLVMTINTIFFPCDTDKNTTEVDCSDRPLKRVPSIKSTTVESLDLSRTKIQYVGVRAFSGVPNLRTLKMINRNCQPGQLGSLEDRLCKLEIHHDAFKCLSKLNFLNLSGNSLISIPQLPENLTVLDLRNNRIFQINQPLNTPHLKELYLSKNCFYANPCGQSFYINQSVFRELSELKSLILGYNNFTAIPKGLPLSLERLDLRENTITEVLDGAFANLTLLKYLNLEWNCQRCDHAARPCFPCPNNKPLQLHSNSFYAENSSITFLSLRGNSLRTFPMGIFQPLKNLKGLDLSDNFLAHALHNGTFFAELEGLTWISLIYNYEPLTTFPKLSLSPHIGKMTHLRYLLLSGNFFHELSSKSFNTLSKLQNLRTLELRMNFINTFNLTSLKRLPFLTNIDLSQNMLNFLPCCSGPSAEFVAQESCQNQNLFTHDFSNLHVMSIDRKATSGNDIWESNQSNRLEMGEDNVLQFKSLLDFKNDFCSRKLTFDLSQNDILSLNKEVFVGMEDVVCLDLSFNYMSQALKGGLFASMKKLVFLNLSYNRLDFYYREAFSELNSTLKVLDVGNNEFHFKMKGMGHRFEFLQNLTNLEVLSLANNNIGVRIDKQLISSSLKYLYFYGNNLDIMWMSDNNRYTQFFQNLTALTYLDISDNNLMSISPEVFCNFPESLETLIISDDQLKYFPWQNISVLSNLCHLNLSQNKLYYLPNKVIGFGANFSLLDLSYNRFSVIPEMFFSKVESLRYLYLSHNQIKVLSRQFLPAPFKDGSALQKLTLHANPFKCDCNTSWFADFLRNTSIQIPYLTTHIHCDYPESQQGMSILSMDQHSCQDIYGSLAFLICSFLAVMFTVLPLLKHLYGWDLWYCLQVLWAGHKGYSQLAGSDSQHHYDAFVVFDTSNQAVRDWVYNELTVNLENSGHRRFCLCLEERDWVPGVSCIDNLHNAVYSSVKTVFVLSSGATGGETVNGVIRQAFFMVQQRLLDEKVDAAMLVLLDEMFPKLKYLQLRKRLCKKSVLSWPKNPRAQPLFWNRMRMALSSDNLKFYDNNMSESFI</sequence>
<feature type="domain" description="TIR" evidence="18">
    <location>
        <begin position="896"/>
        <end position="1044"/>
    </location>
</feature>
<dbReference type="GO" id="GO:0005768">
    <property type="term" value="C:endosome"/>
    <property type="evidence" value="ECO:0007669"/>
    <property type="project" value="UniProtKB-SubCell"/>
</dbReference>
<dbReference type="FunFam" id="3.40.50.10140:FF:000003">
    <property type="entry name" value="Toll-like receptor 7"/>
    <property type="match status" value="1"/>
</dbReference>
<evidence type="ECO:0000256" key="12">
    <source>
        <dbReference type="ARBA" id="ARBA00023170"/>
    </source>
</evidence>
<keyword evidence="8" id="KW-0967">Endosome</keyword>
<keyword evidence="11 16" id="KW-0472">Membrane</keyword>
<dbReference type="SUPFAM" id="SSF52058">
    <property type="entry name" value="L domain-like"/>
    <property type="match status" value="2"/>
</dbReference>
<dbReference type="InterPro" id="IPR000157">
    <property type="entry name" value="TIR_dom"/>
</dbReference>
<dbReference type="AlphaFoldDB" id="C8C3P0"/>
<dbReference type="InterPro" id="IPR003591">
    <property type="entry name" value="Leu-rich_rpt_typical-subtyp"/>
</dbReference>
<dbReference type="Gene3D" id="3.40.50.10140">
    <property type="entry name" value="Toll/interleukin-1 receptor homology (TIR) domain"/>
    <property type="match status" value="1"/>
</dbReference>
<evidence type="ECO:0000256" key="13">
    <source>
        <dbReference type="ARBA" id="ARBA00023180"/>
    </source>
</evidence>